<feature type="coiled-coil region" evidence="2">
    <location>
        <begin position="32"/>
        <end position="133"/>
    </location>
</feature>
<evidence type="ECO:0000259" key="4">
    <source>
        <dbReference type="Pfam" id="PF24568"/>
    </source>
</evidence>
<name>A0A4P6UTM3_9BACL</name>
<protein>
    <submittedName>
        <fullName evidence="5">Peptidase M23</fullName>
    </submittedName>
</protein>
<feature type="domain" description="Peptidoglycan hydrolase PcsB coiled-coil" evidence="4">
    <location>
        <begin position="109"/>
        <end position="182"/>
    </location>
</feature>
<keyword evidence="2" id="KW-0175">Coiled coil</keyword>
<evidence type="ECO:0000259" key="3">
    <source>
        <dbReference type="Pfam" id="PF01551"/>
    </source>
</evidence>
<dbReference type="AlphaFoldDB" id="A0A4P6UTM3"/>
<organism evidence="5 6">
    <name type="scientific">Ureibacillus thermophilus</name>
    <dbReference type="NCBI Taxonomy" id="367743"/>
    <lineage>
        <taxon>Bacteria</taxon>
        <taxon>Bacillati</taxon>
        <taxon>Bacillota</taxon>
        <taxon>Bacilli</taxon>
        <taxon>Bacillales</taxon>
        <taxon>Caryophanaceae</taxon>
        <taxon>Ureibacillus</taxon>
    </lineage>
</organism>
<dbReference type="Pfam" id="PF24568">
    <property type="entry name" value="CC_PcsB"/>
    <property type="match status" value="1"/>
</dbReference>
<dbReference type="KEGG" id="uth:DKZ56_05735"/>
<dbReference type="RefSeq" id="WP_208651781.1">
    <property type="nucleotide sequence ID" value="NZ_CP036528.1"/>
</dbReference>
<dbReference type="Gene3D" id="6.10.250.3150">
    <property type="match status" value="1"/>
</dbReference>
<gene>
    <name evidence="5" type="ORF">DKZ56_05735</name>
</gene>
<dbReference type="Pfam" id="PF01551">
    <property type="entry name" value="Peptidase_M23"/>
    <property type="match status" value="1"/>
</dbReference>
<dbReference type="PANTHER" id="PTHR21666:SF286">
    <property type="entry name" value="LIPOPROTEIN NLPD"/>
    <property type="match status" value="1"/>
</dbReference>
<evidence type="ECO:0000256" key="2">
    <source>
        <dbReference type="SAM" id="Coils"/>
    </source>
</evidence>
<evidence type="ECO:0000313" key="5">
    <source>
        <dbReference type="EMBL" id="QBK25396.1"/>
    </source>
</evidence>
<evidence type="ECO:0000256" key="1">
    <source>
        <dbReference type="ARBA" id="ARBA00022729"/>
    </source>
</evidence>
<proteinExistence type="predicted"/>
<accession>A0A4P6UTM3</accession>
<dbReference type="Proteomes" id="UP000291151">
    <property type="component" value="Chromosome"/>
</dbReference>
<dbReference type="GO" id="GO:0004222">
    <property type="term" value="F:metalloendopeptidase activity"/>
    <property type="evidence" value="ECO:0007669"/>
    <property type="project" value="TreeGrafter"/>
</dbReference>
<dbReference type="EMBL" id="CP036528">
    <property type="protein sequence ID" value="QBK25396.1"/>
    <property type="molecule type" value="Genomic_DNA"/>
</dbReference>
<dbReference type="InterPro" id="IPR050570">
    <property type="entry name" value="Cell_wall_metabolism_enzyme"/>
</dbReference>
<reference evidence="5 6" key="1">
    <citation type="submission" date="2019-02" db="EMBL/GenBank/DDBJ databases">
        <title>Ureibacillus thermophilus.</title>
        <authorList>
            <person name="Sunny J.S."/>
            <person name="Natarajan A."/>
            <person name="Saleena L.M."/>
        </authorList>
    </citation>
    <scope>NUCLEOTIDE SEQUENCE [LARGE SCALE GENOMIC DNA]</scope>
    <source>
        <strain evidence="5 6">LM102</strain>
    </source>
</reference>
<dbReference type="PANTHER" id="PTHR21666">
    <property type="entry name" value="PEPTIDASE-RELATED"/>
    <property type="match status" value="1"/>
</dbReference>
<dbReference type="InterPro" id="IPR057309">
    <property type="entry name" value="PcsB_CC"/>
</dbReference>
<feature type="domain" description="M23ase beta-sheet core" evidence="3">
    <location>
        <begin position="300"/>
        <end position="391"/>
    </location>
</feature>
<dbReference type="SUPFAM" id="SSF51261">
    <property type="entry name" value="Duplicated hybrid motif"/>
    <property type="match status" value="1"/>
</dbReference>
<dbReference type="Gene3D" id="2.70.70.10">
    <property type="entry name" value="Glucose Permease (Domain IIA)"/>
    <property type="match status" value="1"/>
</dbReference>
<evidence type="ECO:0000313" key="6">
    <source>
        <dbReference type="Proteomes" id="UP000291151"/>
    </source>
</evidence>
<feature type="coiled-coil region" evidence="2">
    <location>
        <begin position="169"/>
        <end position="259"/>
    </location>
</feature>
<dbReference type="InterPro" id="IPR016047">
    <property type="entry name" value="M23ase_b-sheet_dom"/>
</dbReference>
<keyword evidence="6" id="KW-1185">Reference proteome</keyword>
<sequence length="409" mass="45888">MGNFFKNHFKLFSAIVAVLLFIQIPVTYAASLSELKSKQQQVEQQKKAINSQINQKTNAIKTNESKQQQLLAQIDQLVNQISKTNQEIKQVEKEIAQTNEEITALEEKIAALQKKIDERNALLEERARALQANGSVSFLDVLLGANSFVDFIDRFSAVNTLIEADRQIIREQKEDQRVLEEQKVELENTKQKLVEKQNKLKELKANLDAQKQEKNRLIDELEKEQEKLLSEKKLLEKQYSEYLEISKDLQEQIAELQRQQLSKAQSAGNLPVSNSGFMKPTNGVLTSGYGWRNLGYGPEFHYGIDLANSVGTPIVASADGVVTYASSLSTYGNVIMITHNLNGQIYTTVYAHLSAFNVGVGDVVKQGQQIGEMGMTGRVTGPHLHFEVHIGTWQGQTAGVQNPLRYISL</sequence>
<keyword evidence="1" id="KW-0732">Signal</keyword>
<dbReference type="CDD" id="cd12797">
    <property type="entry name" value="M23_peptidase"/>
    <property type="match status" value="1"/>
</dbReference>
<dbReference type="InterPro" id="IPR011055">
    <property type="entry name" value="Dup_hybrid_motif"/>
</dbReference>